<feature type="compositionally biased region" description="Polar residues" evidence="1">
    <location>
        <begin position="1677"/>
        <end position="1687"/>
    </location>
</feature>
<feature type="compositionally biased region" description="Basic and acidic residues" evidence="1">
    <location>
        <begin position="146"/>
        <end position="226"/>
    </location>
</feature>
<evidence type="ECO:0000259" key="2">
    <source>
        <dbReference type="PROSITE" id="PS50829"/>
    </source>
</evidence>
<feature type="compositionally biased region" description="Basic and acidic residues" evidence="1">
    <location>
        <begin position="1148"/>
        <end position="1180"/>
    </location>
</feature>
<feature type="region of interest" description="Disordered" evidence="1">
    <location>
        <begin position="1492"/>
        <end position="1603"/>
    </location>
</feature>
<feature type="region of interest" description="Disordered" evidence="1">
    <location>
        <begin position="1374"/>
        <end position="1409"/>
    </location>
</feature>
<feature type="region of interest" description="Disordered" evidence="1">
    <location>
        <begin position="1"/>
        <end position="241"/>
    </location>
</feature>
<feature type="compositionally biased region" description="Basic and acidic residues" evidence="1">
    <location>
        <begin position="79"/>
        <end position="91"/>
    </location>
</feature>
<feature type="compositionally biased region" description="Polar residues" evidence="1">
    <location>
        <begin position="1"/>
        <end position="20"/>
    </location>
</feature>
<organism evidence="3 4">
    <name type="scientific">Ziziphus jujuba</name>
    <name type="common">Chinese jujube</name>
    <name type="synonym">Ziziphus sativa</name>
    <dbReference type="NCBI Taxonomy" id="326968"/>
    <lineage>
        <taxon>Eukaryota</taxon>
        <taxon>Viridiplantae</taxon>
        <taxon>Streptophyta</taxon>
        <taxon>Embryophyta</taxon>
        <taxon>Tracheophyta</taxon>
        <taxon>Spermatophyta</taxon>
        <taxon>Magnoliopsida</taxon>
        <taxon>eudicotyledons</taxon>
        <taxon>Gunneridae</taxon>
        <taxon>Pentapetalae</taxon>
        <taxon>rosids</taxon>
        <taxon>fabids</taxon>
        <taxon>Rosales</taxon>
        <taxon>Rhamnaceae</taxon>
        <taxon>Paliureae</taxon>
        <taxon>Ziziphus</taxon>
    </lineage>
</organism>
<dbReference type="Gene3D" id="3.30.1490.40">
    <property type="match status" value="1"/>
</dbReference>
<dbReference type="PROSITE" id="PS50829">
    <property type="entry name" value="GYF"/>
    <property type="match status" value="1"/>
</dbReference>
<feature type="compositionally biased region" description="Basic and acidic residues" evidence="1">
    <location>
        <begin position="400"/>
        <end position="416"/>
    </location>
</feature>
<reference evidence="4" key="1">
    <citation type="submission" date="2025-08" db="UniProtKB">
        <authorList>
            <consortium name="RefSeq"/>
        </authorList>
    </citation>
    <scope>IDENTIFICATION</scope>
    <source>
        <tissue evidence="4">Seedling</tissue>
    </source>
</reference>
<dbReference type="SUPFAM" id="SSF55277">
    <property type="entry name" value="GYF domain"/>
    <property type="match status" value="1"/>
</dbReference>
<sequence length="1845" mass="203166">MATRSNSDSRPHLSVTTPHQISKDVQGLEIHNPIPLSPQWLQPKPGESKPGIGTGEYPPTSNPSYGNRSDVMKSSGNGEEIHENQRKKDVFRPSLMDMEAGRRDRWRDEERDTNSSIRKDRWRDGDKDLGDNRRVDRRTENSSARHFGEARRVPSERWTDSGNKDSGYEQRRESKWNTRWGPDDKESESLREKWTDSGKDGNMHLDKGSSHVAHHGKDEKEGEHYRPWRSNSIQNRGRGESLHNQTVMSNKQIPGYSYNRGRGENTPSTFYPGRGRITSGGGTVSSISTHSQSLGILSDKIESVHVEPHQLRYSRTKLLDVYRVADMKSFQKLVDGFVDVPSLTLEEPVEPLALCVPNPEEMAVLKGIDKGDIVSSGAPQMSKDGRNQNDFTQPRRTKLGNREDLPHTFDDSKDESAAGSKSGYLNYPDGSSSERQTIHNGSNQKMETMQDQKTYSAFKEDVGPFRKSDEVPIIRESSMSNMQESASTHPGIPWRAQSLGEHSHMVLHDWKETPNDVKSRSQDIGWSRLQKDLSSEWESNLNDPSFVKDEAKWQANEDPIIRRQLSGVMDREQEVKKPQQPSPEELQLSYIDPQGIIQGPFTGADIIGWFEAGYFGIDLQVRLASASSDGPFASLGDVMPHLRAKARPPPGFAAPKNEIIADTANRPNFGGIGGVTKVHATLSETDIIRNEPRQKHGSTTEAENRFLESLMSGNMSGSPLPKYAFTEGLPGYVGNSSYGLPQTGVDNLLAKRMALDRQRSLPNPYPYWPGRDPAPVNSKPEIVPESNLLSQVTEIPSQPPHSQNVDLMSILQGLSDRSSSGVSSGVAGWSNFNVQGGSDILQGKIDMHPDKSFPPQAPLGIQQQRLQPQNQPSFPNLFSQVVDNTQGIPVPEKLLSSGLPQDPQLLNMLQQQYLLQLHSQTPVPAQQISLLDKLLLLKQQQQKHEEQQMLLRQQQQLLSQVLSEHQSRQHFGEPSFGQLQVPAIPKANAAIDPRLQPLQEMFPIGLNKPVPNIQNELAANLVNLPPQVNQNISYNASSEASLNLPHQIFENINHKTGASATLAEPVGDVHHDSLPASISTVVETSPSHEVMSKSTEDPHVHKSTLDFDATKNVEQPQENTFRDEATADSAPLEFPEIPVPIPSPGASRSEKAVVEHSDDVKVQSDNTVEDHKVESDRGNDEVPMVTEVKNVEAREQKKVSEKKSKKQKSSRAQVSDQAKGVSKTPSLQQPKQAESQKPLVSDIKMETEIVGEALYGTSPQRTSVDNKDSKSGISSVEVLESQQIQRLVPTSVSGGSTECLEVQADSETIESVAVQNTQIHPGQRAWKPAPGFKAKSLLEIQLEEQRKAHTEVVSEITTSVDSLSFSTPWAGVVANSEPKMSKETHRETGNADLNVGKPESSSNTKSKKSQLYDLLAEEVLSKSSERNVEVPDSTSSLSFPQVSNTLSESMDDDNFIEAKETKKSRKKSAKSKGAGNKVSVPLTSVDVPISSSLADKVKSSRPIQQEKEALPAIPLGPSLGDFVLWKGESTTPSSPAWSTDSGKLPKPTSLRDIQKEQEKRIASAQHTNQIPTPQKSQPTPVTRNNAPSWSISGSSPSKAASPIQINSNASQSRYKGGDDDLFWGPVDQTKQETKQADFPHLSGQSSWGTKNTPLKGTSAGSLSRQKSIGGKTMERSLASSPAVQSSVKGKRDAMTKRSEATDFRDWCESECVRLIGTRDTSFLEFCLKQSRSEAELLLVENLGSYDPDHEFIDKFLNYKELLPADVLEIAFQNGNDQRVSASSVGDMTSDGAVGEVDRDTAMGSDGFVKGGKKKGKKGKKVSPSVLGFNVVSNRIMMGEIQSVED</sequence>
<protein>
    <submittedName>
        <fullName evidence="4">Protein ESSENTIAL FOR POTEXVIRUS ACCUMULATION 1</fullName>
    </submittedName>
</protein>
<feature type="region of interest" description="Disordered" evidence="1">
    <location>
        <begin position="1632"/>
        <end position="1695"/>
    </location>
</feature>
<dbReference type="InParanoid" id="A0A6P6G9B5"/>
<evidence type="ECO:0000256" key="1">
    <source>
        <dbReference type="SAM" id="MobiDB-lite"/>
    </source>
</evidence>
<feature type="compositionally biased region" description="Basic and acidic residues" evidence="1">
    <location>
        <begin position="1189"/>
        <end position="1202"/>
    </location>
</feature>
<feature type="domain" description="GYF" evidence="2">
    <location>
        <begin position="585"/>
        <end position="636"/>
    </location>
</feature>
<feature type="compositionally biased region" description="Basic and acidic residues" evidence="1">
    <location>
        <begin position="1552"/>
        <end position="1561"/>
    </location>
</feature>
<feature type="compositionally biased region" description="Polar residues" evidence="1">
    <location>
        <begin position="62"/>
        <end position="77"/>
    </location>
</feature>
<feature type="compositionally biased region" description="Polar residues" evidence="1">
    <location>
        <begin position="1528"/>
        <end position="1541"/>
    </location>
</feature>
<feature type="compositionally biased region" description="Polar residues" evidence="1">
    <location>
        <begin position="1432"/>
        <end position="1448"/>
    </location>
</feature>
<feature type="compositionally biased region" description="Polar residues" evidence="1">
    <location>
        <begin position="1223"/>
        <end position="1235"/>
    </location>
</feature>
<dbReference type="RefSeq" id="XP_024930656.2">
    <property type="nucleotide sequence ID" value="XM_025074888.3"/>
</dbReference>
<dbReference type="InterPro" id="IPR035445">
    <property type="entry name" value="GYF-like_dom_sf"/>
</dbReference>
<accession>A0A6P6G9B5</accession>
<dbReference type="Proteomes" id="UP001652623">
    <property type="component" value="Chromosome 5"/>
</dbReference>
<name>A0A6P6G9B5_ZIZJJ</name>
<dbReference type="FunCoup" id="A0A6P6G9B5">
    <property type="interactions" value="2742"/>
</dbReference>
<feature type="compositionally biased region" description="Low complexity" evidence="1">
    <location>
        <begin position="1586"/>
        <end position="1602"/>
    </location>
</feature>
<feature type="compositionally biased region" description="Polar residues" evidence="1">
    <location>
        <begin position="429"/>
        <end position="440"/>
    </location>
</feature>
<evidence type="ECO:0000313" key="4">
    <source>
        <dbReference type="RefSeq" id="XP_024930656.2"/>
    </source>
</evidence>
<dbReference type="PANTHER" id="PTHR47471">
    <property type="entry name" value="GYF DOMAIN-CONTAINING PROTEIN"/>
    <property type="match status" value="1"/>
</dbReference>
<feature type="compositionally biased region" description="Polar residues" evidence="1">
    <location>
        <begin position="1564"/>
        <end position="1585"/>
    </location>
</feature>
<dbReference type="InterPro" id="IPR003169">
    <property type="entry name" value="GYF"/>
</dbReference>
<dbReference type="GeneID" id="107420252"/>
<evidence type="ECO:0000313" key="3">
    <source>
        <dbReference type="Proteomes" id="UP001652623"/>
    </source>
</evidence>
<feature type="region of interest" description="Disordered" evidence="1">
    <location>
        <begin position="374"/>
        <end position="440"/>
    </location>
</feature>
<feature type="compositionally biased region" description="Polar residues" evidence="1">
    <location>
        <begin position="1642"/>
        <end position="1666"/>
    </location>
</feature>
<keyword evidence="3" id="KW-1185">Reference proteome</keyword>
<dbReference type="Pfam" id="PF02213">
    <property type="entry name" value="GYF"/>
    <property type="match status" value="1"/>
</dbReference>
<dbReference type="PANTHER" id="PTHR47471:SF1">
    <property type="entry name" value="PROTEIN ESSENTIAL FOR POTEXVIRUS ACCUMULATION 1"/>
    <property type="match status" value="1"/>
</dbReference>
<gene>
    <name evidence="4" type="primary">LOC107420252</name>
</gene>
<feature type="region of interest" description="Disordered" evidence="1">
    <location>
        <begin position="1110"/>
        <end position="1274"/>
    </location>
</feature>
<dbReference type="CDD" id="cd00072">
    <property type="entry name" value="GYF"/>
    <property type="match status" value="1"/>
</dbReference>
<dbReference type="SMART" id="SM00444">
    <property type="entry name" value="GYF"/>
    <property type="match status" value="1"/>
</dbReference>
<dbReference type="KEGG" id="zju:107420252"/>
<feature type="compositionally biased region" description="Basic and acidic residues" evidence="1">
    <location>
        <begin position="99"/>
        <end position="140"/>
    </location>
</feature>
<feature type="compositionally biased region" description="Basic and acidic residues" evidence="1">
    <location>
        <begin position="1379"/>
        <end position="1389"/>
    </location>
</feature>
<proteinExistence type="predicted"/>
<feature type="region of interest" description="Disordered" evidence="1">
    <location>
        <begin position="1422"/>
        <end position="1479"/>
    </location>
</feature>